<protein>
    <submittedName>
        <fullName evidence="2">Phage-related minor tail protein</fullName>
    </submittedName>
</protein>
<organism evidence="2 3">
    <name type="scientific">Evansella vedderi</name>
    <dbReference type="NCBI Taxonomy" id="38282"/>
    <lineage>
        <taxon>Bacteria</taxon>
        <taxon>Bacillati</taxon>
        <taxon>Bacillota</taxon>
        <taxon>Bacilli</taxon>
        <taxon>Bacillales</taxon>
        <taxon>Bacillaceae</taxon>
        <taxon>Evansella</taxon>
    </lineage>
</organism>
<keyword evidence="1" id="KW-1133">Transmembrane helix</keyword>
<dbReference type="PANTHER" id="PTHR37813">
    <property type="entry name" value="FELS-2 PROPHAGE PROTEIN"/>
    <property type="match status" value="1"/>
</dbReference>
<gene>
    <name evidence="2" type="ORF">J2S74_002314</name>
</gene>
<name>A0ABT9ZUL2_9BACI</name>
<dbReference type="PANTHER" id="PTHR37813:SF1">
    <property type="entry name" value="FELS-2 PROPHAGE PROTEIN"/>
    <property type="match status" value="1"/>
</dbReference>
<comment type="caution">
    <text evidence="2">The sequence shown here is derived from an EMBL/GenBank/DDBJ whole genome shotgun (WGS) entry which is preliminary data.</text>
</comment>
<dbReference type="RefSeq" id="WP_307325587.1">
    <property type="nucleotide sequence ID" value="NZ_JAUSUG010000008.1"/>
</dbReference>
<evidence type="ECO:0000256" key="1">
    <source>
        <dbReference type="SAM" id="Phobius"/>
    </source>
</evidence>
<keyword evidence="3" id="KW-1185">Reference proteome</keyword>
<keyword evidence="1" id="KW-0812">Transmembrane</keyword>
<keyword evidence="1" id="KW-0472">Membrane</keyword>
<dbReference type="EMBL" id="JAUSUG010000008">
    <property type="protein sequence ID" value="MDQ0254932.1"/>
    <property type="molecule type" value="Genomic_DNA"/>
</dbReference>
<evidence type="ECO:0000313" key="2">
    <source>
        <dbReference type="EMBL" id="MDQ0254932.1"/>
    </source>
</evidence>
<feature type="transmembrane region" description="Helical" evidence="1">
    <location>
        <begin position="289"/>
        <end position="311"/>
    </location>
</feature>
<accession>A0ABT9ZUL2</accession>
<proteinExistence type="predicted"/>
<dbReference type="Proteomes" id="UP001230005">
    <property type="component" value="Unassembled WGS sequence"/>
</dbReference>
<evidence type="ECO:0000313" key="3">
    <source>
        <dbReference type="Proteomes" id="UP001230005"/>
    </source>
</evidence>
<sequence length="554" mass="59501">MEIFRLFGSIFIEDNDVEKKVDDVGKKAESAGEKVKKMGDNVSKAGGFMTKWVTGPIAAAGAGIVALTGRITAKGDEIAKTSRQLNISTDAYQELEYALGQLGVSQGGFERGLRNLNDTIGQAANGSEKHKEQLEKLGVNMEALENGTLSTDEAFMQVMGTLHGMDNASQASALAAELFGSKVGPELATAIEEGDMSIQELRDHAHDLGIVMSEDATKASEEYQDAIDDLTRTFGGFFQELVTGAVPFLTETAIPFIRDQAIPAIQDFSQRIGELIQWFMDLSPETKKVIGIITMLAFVMGPILMIVGKAISLFMALLPVLKLVGVGIGMLFSPIGLIIAAIAALIAIGVLLWKNWDIIREKASEIFNKVVSVISDAIDGAKNAISDGMQAALTIITNLGSSFFKAGRGLIDQVVSGITGAIGKVKDAASNLAGTVRNLLPFSPAKEGPLSDLDKLDFAGPVEESIDDGIDDVHKKMSHMLTVPELDEPETETVSSRPVTRNDYSTLEALLLQLIQAVKDGKIIVMDDREVGRVVEPHVTEFQERNTNRGESFA</sequence>
<reference evidence="2 3" key="1">
    <citation type="submission" date="2023-07" db="EMBL/GenBank/DDBJ databases">
        <title>Genomic Encyclopedia of Type Strains, Phase IV (KMG-IV): sequencing the most valuable type-strain genomes for metagenomic binning, comparative biology and taxonomic classification.</title>
        <authorList>
            <person name="Goeker M."/>
        </authorList>
    </citation>
    <scope>NUCLEOTIDE SEQUENCE [LARGE SCALE GENOMIC DNA]</scope>
    <source>
        <strain evidence="2 3">DSM 9768</strain>
    </source>
</reference>
<feature type="transmembrane region" description="Helical" evidence="1">
    <location>
        <begin position="331"/>
        <end position="353"/>
    </location>
</feature>